<comment type="cofactor">
    <cofactor evidence="5">
        <name>[2Fe-2S] cluster</name>
        <dbReference type="ChEBI" id="CHEBI:190135"/>
    </cofactor>
</comment>
<dbReference type="Pfam" id="PF09360">
    <property type="entry name" value="zf-CDGSH"/>
    <property type="match status" value="1"/>
</dbReference>
<feature type="domain" description="Iron-binding zinc finger CDGSH type" evidence="7">
    <location>
        <begin position="54"/>
        <end position="92"/>
    </location>
</feature>
<dbReference type="GO" id="GO:0005741">
    <property type="term" value="C:mitochondrial outer membrane"/>
    <property type="evidence" value="ECO:0007669"/>
    <property type="project" value="TreeGrafter"/>
</dbReference>
<dbReference type="GO" id="GO:0051537">
    <property type="term" value="F:2 iron, 2 sulfur cluster binding"/>
    <property type="evidence" value="ECO:0007669"/>
    <property type="project" value="UniProtKB-KW"/>
</dbReference>
<keyword evidence="6" id="KW-0472">Membrane</keyword>
<dbReference type="EMBL" id="UYRS01018407">
    <property type="protein sequence ID" value="VDK34883.1"/>
    <property type="molecule type" value="Genomic_DNA"/>
</dbReference>
<dbReference type="Gene3D" id="3.40.5.90">
    <property type="entry name" value="CDGSH iron-sulfur domain, mitoNEET-type"/>
    <property type="match status" value="1"/>
</dbReference>
<evidence type="ECO:0000256" key="1">
    <source>
        <dbReference type="ARBA" id="ARBA00022714"/>
    </source>
</evidence>
<dbReference type="InterPro" id="IPR018967">
    <property type="entry name" value="FeS-contain_CDGSH-typ"/>
</dbReference>
<evidence type="ECO:0000256" key="2">
    <source>
        <dbReference type="ARBA" id="ARBA00022723"/>
    </source>
</evidence>
<name>A0A0R3W5D4_TAEAS</name>
<evidence type="ECO:0000256" key="5">
    <source>
        <dbReference type="ARBA" id="ARBA00034078"/>
    </source>
</evidence>
<protein>
    <submittedName>
        <fullName evidence="10">ZnF_CDGSH domain-containing protein</fullName>
    </submittedName>
</protein>
<reference evidence="8 9" key="2">
    <citation type="submission" date="2018-11" db="EMBL/GenBank/DDBJ databases">
        <authorList>
            <consortium name="Pathogen Informatics"/>
        </authorList>
    </citation>
    <scope>NUCLEOTIDE SEQUENCE [LARGE SCALE GENOMIC DNA]</scope>
</reference>
<dbReference type="Proteomes" id="UP000282613">
    <property type="component" value="Unassembled WGS sequence"/>
</dbReference>
<evidence type="ECO:0000259" key="7">
    <source>
        <dbReference type="SMART" id="SM00704"/>
    </source>
</evidence>
<dbReference type="GO" id="GO:0046872">
    <property type="term" value="F:metal ion binding"/>
    <property type="evidence" value="ECO:0007669"/>
    <property type="project" value="UniProtKB-KW"/>
</dbReference>
<evidence type="ECO:0000256" key="6">
    <source>
        <dbReference type="SAM" id="Phobius"/>
    </source>
</evidence>
<reference evidence="10" key="1">
    <citation type="submission" date="2017-02" db="UniProtKB">
        <authorList>
            <consortium name="WormBaseParasite"/>
        </authorList>
    </citation>
    <scope>IDENTIFICATION</scope>
</reference>
<gene>
    <name evidence="8" type="ORF">TASK_LOCUS5324</name>
</gene>
<keyword evidence="3" id="KW-0408">Iron</keyword>
<keyword evidence="2" id="KW-0479">Metal-binding</keyword>
<evidence type="ECO:0000313" key="9">
    <source>
        <dbReference type="Proteomes" id="UP000282613"/>
    </source>
</evidence>
<evidence type="ECO:0000256" key="4">
    <source>
        <dbReference type="ARBA" id="ARBA00023014"/>
    </source>
</evidence>
<dbReference type="PANTHER" id="PTHR13680:SF5">
    <property type="entry name" value="CDGSH IRON-SULFUR DOMAIN-CONTAINING PROTEIN 1"/>
    <property type="match status" value="1"/>
</dbReference>
<dbReference type="PANTHER" id="PTHR13680">
    <property type="entry name" value="CDGSH IRON-SULFUR DOMAIN-CONTAINING PROTEIN 1"/>
    <property type="match status" value="1"/>
</dbReference>
<dbReference type="FunFam" id="3.40.5.90:FF:000001">
    <property type="entry name" value="CDGSH iron-sulfur domain-containing protein 1"/>
    <property type="match status" value="1"/>
</dbReference>
<feature type="transmembrane region" description="Helical" evidence="6">
    <location>
        <begin position="14"/>
        <end position="35"/>
    </location>
</feature>
<proteinExistence type="predicted"/>
<dbReference type="GO" id="GO:0010506">
    <property type="term" value="P:regulation of autophagy"/>
    <property type="evidence" value="ECO:0007669"/>
    <property type="project" value="InterPro"/>
</dbReference>
<evidence type="ECO:0000313" key="8">
    <source>
        <dbReference type="EMBL" id="VDK34883.1"/>
    </source>
</evidence>
<organism evidence="10">
    <name type="scientific">Taenia asiatica</name>
    <name type="common">Asian tapeworm</name>
    <dbReference type="NCBI Taxonomy" id="60517"/>
    <lineage>
        <taxon>Eukaryota</taxon>
        <taxon>Metazoa</taxon>
        <taxon>Spiralia</taxon>
        <taxon>Lophotrochozoa</taxon>
        <taxon>Platyhelminthes</taxon>
        <taxon>Cestoda</taxon>
        <taxon>Eucestoda</taxon>
        <taxon>Cyclophyllidea</taxon>
        <taxon>Taeniidae</taxon>
        <taxon>Taenia</taxon>
    </lineage>
</organism>
<dbReference type="InterPro" id="IPR042216">
    <property type="entry name" value="MitoNEET_CISD"/>
</dbReference>
<dbReference type="SMART" id="SM00704">
    <property type="entry name" value="ZnF_CDGSH"/>
    <property type="match status" value="1"/>
</dbReference>
<sequence length="108" mass="12088">DECTTQCSPRPCEIIGLTIFSGVSAALGYSVYFTIKNRCFPHHINKLIKKDQEKVVDFIEIESIGRKGVYCRCWKSKKFPLCDGTHNAHNTETGDNVGPLIIEAKKNA</sequence>
<dbReference type="OrthoDB" id="449252at2759"/>
<dbReference type="WBParaSite" id="TASK_0000532301-mRNA-1">
    <property type="protein sequence ID" value="TASK_0000532301-mRNA-1"/>
    <property type="gene ID" value="TASK_0000532301"/>
</dbReference>
<dbReference type="AlphaFoldDB" id="A0A0R3W5D4"/>
<dbReference type="STRING" id="60517.A0A0R3W5D4"/>
<evidence type="ECO:0000313" key="10">
    <source>
        <dbReference type="WBParaSite" id="TASK_0000532301-mRNA-1"/>
    </source>
</evidence>
<keyword evidence="9" id="KW-1185">Reference proteome</keyword>
<keyword evidence="6" id="KW-1133">Transmembrane helix</keyword>
<keyword evidence="1" id="KW-0001">2Fe-2S</keyword>
<keyword evidence="6" id="KW-0812">Transmembrane</keyword>
<dbReference type="InterPro" id="IPR045131">
    <property type="entry name" value="CISD1/2"/>
</dbReference>
<keyword evidence="4" id="KW-0411">Iron-sulfur</keyword>
<accession>A0A0R3W5D4</accession>
<evidence type="ECO:0000256" key="3">
    <source>
        <dbReference type="ARBA" id="ARBA00023004"/>
    </source>
</evidence>